<organism evidence="10 11">
    <name type="scientific">Candidatus Erwinia haradaeae</name>
    <dbReference type="NCBI Taxonomy" id="1922217"/>
    <lineage>
        <taxon>Bacteria</taxon>
        <taxon>Pseudomonadati</taxon>
        <taxon>Pseudomonadota</taxon>
        <taxon>Gammaproteobacteria</taxon>
        <taxon>Enterobacterales</taxon>
        <taxon>Erwiniaceae</taxon>
        <taxon>Erwinia</taxon>
    </lineage>
</organism>
<dbReference type="InterPro" id="IPR001901">
    <property type="entry name" value="Translocase_SecE/Sec61-g"/>
</dbReference>
<keyword evidence="7 9" id="KW-0811">Translocation</keyword>
<dbReference type="InterPro" id="IPR005807">
    <property type="entry name" value="SecE_bac"/>
</dbReference>
<evidence type="ECO:0000313" key="11">
    <source>
        <dbReference type="Proteomes" id="UP000294368"/>
    </source>
</evidence>
<dbReference type="GO" id="GO:0009306">
    <property type="term" value="P:protein secretion"/>
    <property type="evidence" value="ECO:0007669"/>
    <property type="project" value="UniProtKB-UniRule"/>
</dbReference>
<comment type="function">
    <text evidence="9">Essential subunit of the Sec protein translocation channel SecYEG. Clamps together the 2 halves of SecY. May contact the channel plug during translocation.</text>
</comment>
<feature type="transmembrane region" description="Helical" evidence="9">
    <location>
        <begin position="20"/>
        <end position="39"/>
    </location>
</feature>
<dbReference type="GO" id="GO:0065002">
    <property type="term" value="P:intracellular protein transmembrane transport"/>
    <property type="evidence" value="ECO:0007669"/>
    <property type="project" value="UniProtKB-UniRule"/>
</dbReference>
<dbReference type="GO" id="GO:0008320">
    <property type="term" value="F:protein transmembrane transporter activity"/>
    <property type="evidence" value="ECO:0007669"/>
    <property type="project" value="UniProtKB-UniRule"/>
</dbReference>
<dbReference type="GO" id="GO:0005886">
    <property type="term" value="C:plasma membrane"/>
    <property type="evidence" value="ECO:0007669"/>
    <property type="project" value="UniProtKB-UniRule"/>
</dbReference>
<dbReference type="HAMAP" id="MF_00422">
    <property type="entry name" value="SecE"/>
    <property type="match status" value="1"/>
</dbReference>
<comment type="caution">
    <text evidence="9">Lacks conserved residue(s) required for the propagation of feature annotation.</text>
</comment>
<dbReference type="AlphaFoldDB" id="A0A451DA11"/>
<keyword evidence="8 9" id="KW-0472">Membrane</keyword>
<evidence type="ECO:0000256" key="1">
    <source>
        <dbReference type="ARBA" id="ARBA00004370"/>
    </source>
</evidence>
<dbReference type="GO" id="GO:0043952">
    <property type="term" value="P:protein transport by the Sec complex"/>
    <property type="evidence" value="ECO:0007669"/>
    <property type="project" value="UniProtKB-UniRule"/>
</dbReference>
<name>A0A451DA11_9GAMM</name>
<protein>
    <recommendedName>
        <fullName evidence="9">Protein translocase subunit SecE</fullName>
    </recommendedName>
</protein>
<dbReference type="InterPro" id="IPR038379">
    <property type="entry name" value="SecE_sf"/>
</dbReference>
<proteinExistence type="inferred from homology"/>
<gene>
    <name evidence="9 10" type="primary">secE</name>
    <name evidence="10" type="ORF">ERCIKOCA2762_422</name>
</gene>
<dbReference type="NCBIfam" id="TIGR00964">
    <property type="entry name" value="secE_bact"/>
    <property type="match status" value="1"/>
</dbReference>
<reference evidence="10 11" key="1">
    <citation type="submission" date="2019-02" db="EMBL/GenBank/DDBJ databases">
        <authorList>
            <person name="Manzano-Marin A."/>
            <person name="Manzano-Marin A."/>
        </authorList>
    </citation>
    <scope>NUCLEOTIDE SEQUENCE [LARGE SCALE GENOMIC DNA]</scope>
    <source>
        <strain evidence="10 11">ErCikochiana</strain>
    </source>
</reference>
<dbReference type="Pfam" id="PF00584">
    <property type="entry name" value="SecE"/>
    <property type="match status" value="1"/>
</dbReference>
<evidence type="ECO:0000256" key="9">
    <source>
        <dbReference type="HAMAP-Rule" id="MF_00422"/>
    </source>
</evidence>
<dbReference type="RefSeq" id="WP_157988551.1">
    <property type="nucleotide sequence ID" value="NZ_LR217715.1"/>
</dbReference>
<dbReference type="PANTHER" id="PTHR33910:SF1">
    <property type="entry name" value="PROTEIN TRANSLOCASE SUBUNIT SECE"/>
    <property type="match status" value="1"/>
</dbReference>
<evidence type="ECO:0000256" key="2">
    <source>
        <dbReference type="ARBA" id="ARBA00022448"/>
    </source>
</evidence>
<comment type="subunit">
    <text evidence="9">Component of the Sec protein translocase complex. Heterotrimer consisting of SecY, SecE and SecG subunits. The heterotrimers can form oligomers, although 1 heterotrimer is thought to be able to translocate proteins. Interacts with the ribosome. Interacts with SecDF, and other proteins may be involved. Interacts with SecA.</text>
</comment>
<keyword evidence="5 9" id="KW-0653">Protein transport</keyword>
<dbReference type="GO" id="GO:0006605">
    <property type="term" value="P:protein targeting"/>
    <property type="evidence" value="ECO:0007669"/>
    <property type="project" value="UniProtKB-UniRule"/>
</dbReference>
<comment type="similarity">
    <text evidence="9">Belongs to the SecE/SEC61-gamma family.</text>
</comment>
<feature type="transmembrane region" description="Helical" evidence="9">
    <location>
        <begin position="96"/>
        <end position="114"/>
    </location>
</feature>
<evidence type="ECO:0000256" key="5">
    <source>
        <dbReference type="ARBA" id="ARBA00022927"/>
    </source>
</evidence>
<keyword evidence="4 9" id="KW-0812">Transmembrane</keyword>
<dbReference type="Proteomes" id="UP000294368">
    <property type="component" value="Chromosome"/>
</dbReference>
<sequence>MKLHTILFQKKKNRLETCKWLGIAGLLVLATAIAGTIGYDEKILPFRILFIIILIIAAASLALLTTLGASVLTFLQQSYTEMRKIIWPTRQETLQTTLIVTLVTALMSLILWGLDGAIVRLVSLITELRF</sequence>
<dbReference type="PANTHER" id="PTHR33910">
    <property type="entry name" value="PROTEIN TRANSLOCASE SUBUNIT SECE"/>
    <property type="match status" value="1"/>
</dbReference>
<feature type="transmembrane region" description="Helical" evidence="9">
    <location>
        <begin position="45"/>
        <end position="75"/>
    </location>
</feature>
<evidence type="ECO:0000313" key="10">
    <source>
        <dbReference type="EMBL" id="VFP83184.1"/>
    </source>
</evidence>
<evidence type="ECO:0000256" key="6">
    <source>
        <dbReference type="ARBA" id="ARBA00022989"/>
    </source>
</evidence>
<dbReference type="PRINTS" id="PR01650">
    <property type="entry name" value="SECETRNLCASE"/>
</dbReference>
<keyword evidence="2 9" id="KW-0813">Transport</keyword>
<keyword evidence="3 9" id="KW-1003">Cell membrane</keyword>
<accession>A0A451DA11</accession>
<evidence type="ECO:0000256" key="8">
    <source>
        <dbReference type="ARBA" id="ARBA00023136"/>
    </source>
</evidence>
<keyword evidence="6 9" id="KW-1133">Transmembrane helix</keyword>
<comment type="subcellular location">
    <subcellularLocation>
        <location evidence="1">Membrane</location>
    </subcellularLocation>
</comment>
<evidence type="ECO:0000256" key="7">
    <source>
        <dbReference type="ARBA" id="ARBA00023010"/>
    </source>
</evidence>
<evidence type="ECO:0000256" key="4">
    <source>
        <dbReference type="ARBA" id="ARBA00022692"/>
    </source>
</evidence>
<dbReference type="OrthoDB" id="9806365at2"/>
<dbReference type="EMBL" id="LR217715">
    <property type="protein sequence ID" value="VFP83184.1"/>
    <property type="molecule type" value="Genomic_DNA"/>
</dbReference>
<evidence type="ECO:0000256" key="3">
    <source>
        <dbReference type="ARBA" id="ARBA00022475"/>
    </source>
</evidence>
<dbReference type="Gene3D" id="1.20.5.1030">
    <property type="entry name" value="Preprotein translocase secy subunit"/>
    <property type="match status" value="1"/>
</dbReference>